<sequence length="402" mass="42522">MLSNLAMSSAPSTASSCSTRDKIRQLIDGIATANALCESAGVTFSRACRGCGSASPADPHASVACGHAVCGECARGATACPECKKRTRFVKRVDSDDRTCTICFASSPRFLDVFAGCGHSICSACSKQIRQARTLSTVLACPLCSVESAPFSVVESAQGVPPAAFPEAERASALFEAVERTAEKTSVLQRLSFAARIEKGSVQAQNAKVSNYLLTFSRACRGCGSASPADPHASVACGHAVCGECARGATACPECKKRTRFVKRVDSDDRTCCICFASSPRLLDVFNSCGHSICSACSKQMRQSRTLSTVLACPMCRIESAPFSLVESARGVPPGAFPDAERASALFEAVERTAEKTSVLQRLSFASRIEKGSVQAQNAKVSNYLRQRNAQICREQIASTTN</sequence>
<evidence type="ECO:0000313" key="1">
    <source>
        <dbReference type="EnsemblMetazoa" id="PPA42703.1"/>
    </source>
</evidence>
<dbReference type="PANTHER" id="PTHR16450">
    <property type="entry name" value="RING FINGER PROTEIN 186"/>
    <property type="match status" value="1"/>
</dbReference>
<organism evidence="1 2">
    <name type="scientific">Pristionchus pacificus</name>
    <name type="common">Parasitic nematode worm</name>
    <dbReference type="NCBI Taxonomy" id="54126"/>
    <lineage>
        <taxon>Eukaryota</taxon>
        <taxon>Metazoa</taxon>
        <taxon>Ecdysozoa</taxon>
        <taxon>Nematoda</taxon>
        <taxon>Chromadorea</taxon>
        <taxon>Rhabditida</taxon>
        <taxon>Rhabditina</taxon>
        <taxon>Diplogasteromorpha</taxon>
        <taxon>Diplogasteroidea</taxon>
        <taxon>Neodiplogasteridae</taxon>
        <taxon>Pristionchus</taxon>
    </lineage>
</organism>
<gene>
    <name evidence="1" type="primary">WBGene00281072</name>
</gene>
<protein>
    <submittedName>
        <fullName evidence="1">Zinc finger protein</fullName>
    </submittedName>
</protein>
<dbReference type="PROSITE" id="PS50089">
    <property type="entry name" value="ZF_RING_2"/>
    <property type="match status" value="4"/>
</dbReference>
<dbReference type="InterPro" id="IPR013083">
    <property type="entry name" value="Znf_RING/FYVE/PHD"/>
</dbReference>
<proteinExistence type="predicted"/>
<dbReference type="Gene3D" id="3.30.40.10">
    <property type="entry name" value="Zinc/RING finger domain, C3HC4 (zinc finger)"/>
    <property type="match status" value="4"/>
</dbReference>
<keyword evidence="2" id="KW-1185">Reference proteome</keyword>
<accession>A0A8R1YX92</accession>
<dbReference type="SMART" id="SM00184">
    <property type="entry name" value="RING"/>
    <property type="match status" value="4"/>
</dbReference>
<dbReference type="AlphaFoldDB" id="A0A2A6BVT2"/>
<dbReference type="InterPro" id="IPR017907">
    <property type="entry name" value="Znf_RING_CS"/>
</dbReference>
<dbReference type="Proteomes" id="UP000005239">
    <property type="component" value="Unassembled WGS sequence"/>
</dbReference>
<dbReference type="InterPro" id="IPR001841">
    <property type="entry name" value="Znf_RING"/>
</dbReference>
<evidence type="ECO:0000313" key="2">
    <source>
        <dbReference type="Proteomes" id="UP000005239"/>
    </source>
</evidence>
<accession>A0A2A6BVT2</accession>
<dbReference type="PANTHER" id="PTHR16450:SF1">
    <property type="entry name" value="PROTEIN CBG12045"/>
    <property type="match status" value="1"/>
</dbReference>
<dbReference type="FunFam" id="3.30.40.10:FF:001126">
    <property type="entry name" value="G protein-coupled receptor"/>
    <property type="match status" value="2"/>
</dbReference>
<reference evidence="2" key="1">
    <citation type="journal article" date="2008" name="Nat. Genet.">
        <title>The Pristionchus pacificus genome provides a unique perspective on nematode lifestyle and parasitism.</title>
        <authorList>
            <person name="Dieterich C."/>
            <person name="Clifton S.W."/>
            <person name="Schuster L.N."/>
            <person name="Chinwalla A."/>
            <person name="Delehaunty K."/>
            <person name="Dinkelacker I."/>
            <person name="Fulton L."/>
            <person name="Fulton R."/>
            <person name="Godfrey J."/>
            <person name="Minx P."/>
            <person name="Mitreva M."/>
            <person name="Roeseler W."/>
            <person name="Tian H."/>
            <person name="Witte H."/>
            <person name="Yang S.P."/>
            <person name="Wilson R.K."/>
            <person name="Sommer R.J."/>
        </authorList>
    </citation>
    <scope>NUCLEOTIDE SEQUENCE [LARGE SCALE GENOMIC DNA]</scope>
    <source>
        <strain evidence="2">PS312</strain>
    </source>
</reference>
<dbReference type="EnsemblMetazoa" id="PPA42703.1">
    <property type="protein sequence ID" value="PPA42703.1"/>
    <property type="gene ID" value="WBGene00281072"/>
</dbReference>
<name>A0A2A6BVT2_PRIPA</name>
<reference evidence="1" key="2">
    <citation type="submission" date="2022-06" db="UniProtKB">
        <authorList>
            <consortium name="EnsemblMetazoa"/>
        </authorList>
    </citation>
    <scope>IDENTIFICATION</scope>
    <source>
        <strain evidence="1">PS312</strain>
    </source>
</reference>
<dbReference type="PROSITE" id="PS00518">
    <property type="entry name" value="ZF_RING_1"/>
    <property type="match status" value="2"/>
</dbReference>
<dbReference type="SUPFAM" id="SSF57850">
    <property type="entry name" value="RING/U-box"/>
    <property type="match status" value="2"/>
</dbReference>